<keyword evidence="3" id="KW-1185">Reference proteome</keyword>
<protein>
    <submittedName>
        <fullName evidence="2">Uncharacterized protein</fullName>
    </submittedName>
</protein>
<evidence type="ECO:0000313" key="2">
    <source>
        <dbReference type="EMBL" id="QJW95239.1"/>
    </source>
</evidence>
<dbReference type="Proteomes" id="UP000503447">
    <property type="component" value="Chromosome"/>
</dbReference>
<sequence length="106" mass="10686">MQPRANRRPPALRPGLPGEDQERGLAHVLGGVGVPEVAARGPEDQPAVSDDQFGEGGLVAVGGEPGQQFGVGGWSAPGFGPEQGPDTAGFEVGHCGSFIGRTVSSV</sequence>
<feature type="region of interest" description="Disordered" evidence="1">
    <location>
        <begin position="36"/>
        <end position="90"/>
    </location>
</feature>
<organism evidence="2 3">
    <name type="scientific">Frigoriglobus tundricola</name>
    <dbReference type="NCBI Taxonomy" id="2774151"/>
    <lineage>
        <taxon>Bacteria</taxon>
        <taxon>Pseudomonadati</taxon>
        <taxon>Planctomycetota</taxon>
        <taxon>Planctomycetia</taxon>
        <taxon>Gemmatales</taxon>
        <taxon>Gemmataceae</taxon>
        <taxon>Frigoriglobus</taxon>
    </lineage>
</organism>
<name>A0A6M5YM96_9BACT</name>
<dbReference type="KEGG" id="ftj:FTUN_2781"/>
<feature type="compositionally biased region" description="Gly residues" evidence="1">
    <location>
        <begin position="54"/>
        <end position="75"/>
    </location>
</feature>
<evidence type="ECO:0000256" key="1">
    <source>
        <dbReference type="SAM" id="MobiDB-lite"/>
    </source>
</evidence>
<feature type="region of interest" description="Disordered" evidence="1">
    <location>
        <begin position="1"/>
        <end position="24"/>
    </location>
</feature>
<dbReference type="EMBL" id="CP053452">
    <property type="protein sequence ID" value="QJW95239.1"/>
    <property type="molecule type" value="Genomic_DNA"/>
</dbReference>
<dbReference type="AlphaFoldDB" id="A0A6M5YM96"/>
<reference evidence="3" key="1">
    <citation type="submission" date="2020-05" db="EMBL/GenBank/DDBJ databases">
        <title>Frigoriglobus tundricola gen. nov., sp. nov., a psychrotolerant cellulolytic planctomycete of the family Gemmataceae with two divergent copies of 16S rRNA gene.</title>
        <authorList>
            <person name="Kulichevskaya I.S."/>
            <person name="Ivanova A.A."/>
            <person name="Naumoff D.G."/>
            <person name="Beletsky A.V."/>
            <person name="Rijpstra W.I.C."/>
            <person name="Sinninghe Damste J.S."/>
            <person name="Mardanov A.V."/>
            <person name="Ravin N.V."/>
            <person name="Dedysh S.N."/>
        </authorList>
    </citation>
    <scope>NUCLEOTIDE SEQUENCE [LARGE SCALE GENOMIC DNA]</scope>
    <source>
        <strain evidence="3">PL17</strain>
    </source>
</reference>
<evidence type="ECO:0000313" key="3">
    <source>
        <dbReference type="Proteomes" id="UP000503447"/>
    </source>
</evidence>
<proteinExistence type="predicted"/>
<gene>
    <name evidence="2" type="ORF">FTUN_2781</name>
</gene>
<accession>A0A6M5YM96</accession>